<dbReference type="PROSITE" id="PS50075">
    <property type="entry name" value="CARRIER"/>
    <property type="match status" value="1"/>
</dbReference>
<dbReference type="PANTHER" id="PTHR43201:SF32">
    <property type="entry name" value="2-SUCCINYLBENZOATE--COA LIGASE, CHLOROPLASTIC_PEROXISOMAL"/>
    <property type="match status" value="1"/>
</dbReference>
<sequence>MFELPIKPGLHAFDHFCHHLDGMLVEKSSQEFADLPAGSVSYEDLARDMRCLAAAFARTGLVAGDRVLVASKDEDATIKLFLALLRAGMTPVIGDSDITGPELSELLEVCDPAALYGDEVMLDNADLGGRLPQSRIVPIRDVHETLSTSRDPGTWRAIETKPEVALLVLTSGTTSTPKAVELTFENLIAQLAIFETVYGFDSATRLLNLLPLHHVDGLIRGPLVALWFGGYLYRETPFSVQNVPTILNKFSEKKITHFITVPAMLRIMARLGSDQRDAFCGPDFRFILCSADLLDVQLWTDVEESFKVPVVNAYGLSEVVCDALFAGPDKATRRIGSLGRPYGCIADVLDDDFRPVPQGEVGELVLSGPTVMRGYFQAPDITANVLRNGAFHTGDYVRVGPDGLYDFVGRKKTAIVSAGATIHPETVTIVLSTMPGIAEAVAFGVPDAARGEKLVAAVVPQPGQELTAADAFAFCRQHLSAERTPTDFYIMTSLPRSAAGKVLMAELTAMASSNVATVAQDIAPSEEGSGTLEEKVCAVAATCFNVDATGLSADSTPFNTDGWDSLAHMTLIEELELTFDMQFSAAEIASIASLGDAMEFIQGVLDN</sequence>
<dbReference type="InterPro" id="IPR000873">
    <property type="entry name" value="AMP-dep_synth/lig_dom"/>
</dbReference>
<organism evidence="2 3">
    <name type="scientific">Sneathiella sedimenti</name>
    <dbReference type="NCBI Taxonomy" id="2816034"/>
    <lineage>
        <taxon>Bacteria</taxon>
        <taxon>Pseudomonadati</taxon>
        <taxon>Pseudomonadota</taxon>
        <taxon>Alphaproteobacteria</taxon>
        <taxon>Sneathiellales</taxon>
        <taxon>Sneathiellaceae</taxon>
        <taxon>Sneathiella</taxon>
    </lineage>
</organism>
<comment type="caution">
    <text evidence="2">The sequence shown here is derived from an EMBL/GenBank/DDBJ whole genome shotgun (WGS) entry which is preliminary data.</text>
</comment>
<dbReference type="InterPro" id="IPR020845">
    <property type="entry name" value="AMP-binding_CS"/>
</dbReference>
<keyword evidence="3" id="KW-1185">Reference proteome</keyword>
<protein>
    <submittedName>
        <fullName evidence="2">AMP-binding protein</fullName>
    </submittedName>
</protein>
<evidence type="ECO:0000259" key="1">
    <source>
        <dbReference type="PROSITE" id="PS50075"/>
    </source>
</evidence>
<dbReference type="InterPro" id="IPR009081">
    <property type="entry name" value="PP-bd_ACP"/>
</dbReference>
<dbReference type="Pfam" id="PF13193">
    <property type="entry name" value="AMP-binding_C"/>
    <property type="match status" value="1"/>
</dbReference>
<dbReference type="PROSITE" id="PS00455">
    <property type="entry name" value="AMP_BINDING"/>
    <property type="match status" value="1"/>
</dbReference>
<dbReference type="SUPFAM" id="SSF47336">
    <property type="entry name" value="ACP-like"/>
    <property type="match status" value="1"/>
</dbReference>
<gene>
    <name evidence="2" type="ORF">J0X12_16160</name>
</gene>
<name>A0ABS3FB41_9PROT</name>
<dbReference type="InterPro" id="IPR025110">
    <property type="entry name" value="AMP-bd_C"/>
</dbReference>
<dbReference type="EMBL" id="JAFLNC010000005">
    <property type="protein sequence ID" value="MBO0335157.1"/>
    <property type="molecule type" value="Genomic_DNA"/>
</dbReference>
<feature type="domain" description="Carrier" evidence="1">
    <location>
        <begin position="530"/>
        <end position="605"/>
    </location>
</feature>
<dbReference type="Proteomes" id="UP000664761">
    <property type="component" value="Unassembled WGS sequence"/>
</dbReference>
<reference evidence="2 3" key="1">
    <citation type="submission" date="2021-03" db="EMBL/GenBank/DDBJ databases">
        <title>Sneathiella sp. CAU 1612 isolated from Kang Won-do.</title>
        <authorList>
            <person name="Kim W."/>
        </authorList>
    </citation>
    <scope>NUCLEOTIDE SEQUENCE [LARGE SCALE GENOMIC DNA]</scope>
    <source>
        <strain evidence="2 3">CAU 1612</strain>
    </source>
</reference>
<dbReference type="Gene3D" id="1.10.1200.10">
    <property type="entry name" value="ACP-like"/>
    <property type="match status" value="1"/>
</dbReference>
<dbReference type="InterPro" id="IPR036736">
    <property type="entry name" value="ACP-like_sf"/>
</dbReference>
<dbReference type="Pfam" id="PF00501">
    <property type="entry name" value="AMP-binding"/>
    <property type="match status" value="1"/>
</dbReference>
<dbReference type="SUPFAM" id="SSF56801">
    <property type="entry name" value="Acetyl-CoA synthetase-like"/>
    <property type="match status" value="1"/>
</dbReference>
<accession>A0ABS3FB41</accession>
<evidence type="ECO:0000313" key="3">
    <source>
        <dbReference type="Proteomes" id="UP000664761"/>
    </source>
</evidence>
<dbReference type="InterPro" id="IPR042099">
    <property type="entry name" value="ANL_N_sf"/>
</dbReference>
<dbReference type="Gene3D" id="3.40.50.12780">
    <property type="entry name" value="N-terminal domain of ligase-like"/>
    <property type="match status" value="1"/>
</dbReference>
<dbReference type="RefSeq" id="WP_207047467.1">
    <property type="nucleotide sequence ID" value="NZ_JAFLNC010000005.1"/>
</dbReference>
<proteinExistence type="predicted"/>
<dbReference type="PANTHER" id="PTHR43201">
    <property type="entry name" value="ACYL-COA SYNTHETASE"/>
    <property type="match status" value="1"/>
</dbReference>
<dbReference type="InterPro" id="IPR045851">
    <property type="entry name" value="AMP-bd_C_sf"/>
</dbReference>
<evidence type="ECO:0000313" key="2">
    <source>
        <dbReference type="EMBL" id="MBO0335157.1"/>
    </source>
</evidence>
<dbReference type="Gene3D" id="3.30.300.30">
    <property type="match status" value="1"/>
</dbReference>